<reference evidence="2 3" key="1">
    <citation type="submission" date="2019-01" db="EMBL/GenBank/DDBJ databases">
        <title>Nuclear Genome Assembly of the Microalgal Biofuel strain Nannochloropsis salina CCMP1776.</title>
        <authorList>
            <person name="Hovde B."/>
        </authorList>
    </citation>
    <scope>NUCLEOTIDE SEQUENCE [LARGE SCALE GENOMIC DNA]</scope>
    <source>
        <strain evidence="2 3">CCMP1776</strain>
    </source>
</reference>
<protein>
    <recommendedName>
        <fullName evidence="4">26S proteasome complex subunit DSS1</fullName>
    </recommendedName>
</protein>
<dbReference type="GO" id="GO:0000724">
    <property type="term" value="P:double-strand break repair via homologous recombination"/>
    <property type="evidence" value="ECO:0007669"/>
    <property type="project" value="TreeGrafter"/>
</dbReference>
<dbReference type="EMBL" id="SDOX01000128">
    <property type="protein sequence ID" value="TFJ81357.1"/>
    <property type="molecule type" value="Genomic_DNA"/>
</dbReference>
<dbReference type="GO" id="GO:0043248">
    <property type="term" value="P:proteasome assembly"/>
    <property type="evidence" value="ECO:0007669"/>
    <property type="project" value="InterPro"/>
</dbReference>
<dbReference type="PANTHER" id="PTHR16771">
    <property type="entry name" value="26 PROTEASOME COMPLEX SUBUNIT DSS1"/>
    <property type="match status" value="1"/>
</dbReference>
<evidence type="ECO:0000313" key="2">
    <source>
        <dbReference type="EMBL" id="TFJ81357.1"/>
    </source>
</evidence>
<dbReference type="Pfam" id="PF05160">
    <property type="entry name" value="DSS1_SEM1"/>
    <property type="match status" value="1"/>
</dbReference>
<sequence length="74" mass="8535">MATTEPKVAAKDDAAPLLDVLEEDDEFEEFADPDWDAVVDEAQDEQQWQDDWDDDKADDEFSKHLRQELEKHGG</sequence>
<dbReference type="SMART" id="SM01385">
    <property type="entry name" value="DSS1_SEM1"/>
    <property type="match status" value="1"/>
</dbReference>
<dbReference type="Proteomes" id="UP000355283">
    <property type="component" value="Unassembled WGS sequence"/>
</dbReference>
<evidence type="ECO:0008006" key="4">
    <source>
        <dbReference type="Google" id="ProtNLM"/>
    </source>
</evidence>
<dbReference type="AlphaFoldDB" id="A0A4D9CTK3"/>
<accession>A0A4D9CTK3</accession>
<proteinExistence type="inferred from homology"/>
<evidence type="ECO:0000256" key="1">
    <source>
        <dbReference type="ARBA" id="ARBA00034491"/>
    </source>
</evidence>
<name>A0A4D9CTK3_9STRA</name>
<dbReference type="GO" id="GO:0006406">
    <property type="term" value="P:mRNA export from nucleus"/>
    <property type="evidence" value="ECO:0007669"/>
    <property type="project" value="InterPro"/>
</dbReference>
<dbReference type="GO" id="GO:0008541">
    <property type="term" value="C:proteasome regulatory particle, lid subcomplex"/>
    <property type="evidence" value="ECO:0007669"/>
    <property type="project" value="InterPro"/>
</dbReference>
<keyword evidence="3" id="KW-1185">Reference proteome</keyword>
<dbReference type="InterPro" id="IPR007834">
    <property type="entry name" value="DSS1_SEM1"/>
</dbReference>
<dbReference type="PANTHER" id="PTHR16771:SF0">
    <property type="entry name" value="26S PROTEASOME COMPLEX SUBUNIT SEM1"/>
    <property type="match status" value="1"/>
</dbReference>
<comment type="caution">
    <text evidence="2">The sequence shown here is derived from an EMBL/GenBank/DDBJ whole genome shotgun (WGS) entry which is preliminary data.</text>
</comment>
<comment type="similarity">
    <text evidence="1">Belongs to the DSS1/SEM1 family.</text>
</comment>
<gene>
    <name evidence="2" type="ORF">NSK_007318</name>
</gene>
<evidence type="ECO:0000313" key="3">
    <source>
        <dbReference type="Proteomes" id="UP000355283"/>
    </source>
</evidence>
<organism evidence="2 3">
    <name type="scientific">Nannochloropsis salina CCMP1776</name>
    <dbReference type="NCBI Taxonomy" id="1027361"/>
    <lineage>
        <taxon>Eukaryota</taxon>
        <taxon>Sar</taxon>
        <taxon>Stramenopiles</taxon>
        <taxon>Ochrophyta</taxon>
        <taxon>Eustigmatophyceae</taxon>
        <taxon>Eustigmatales</taxon>
        <taxon>Monodopsidaceae</taxon>
        <taxon>Microchloropsis</taxon>
        <taxon>Microchloropsis salina</taxon>
    </lineage>
</organism>